<evidence type="ECO:0000313" key="2">
    <source>
        <dbReference type="Proteomes" id="UP001165283"/>
    </source>
</evidence>
<accession>A0ABT0ZVA3</accession>
<dbReference type="RefSeq" id="WP_252436201.1">
    <property type="nucleotide sequence ID" value="NZ_JAGSOV010000011.1"/>
</dbReference>
<keyword evidence="2" id="KW-1185">Reference proteome</keyword>
<evidence type="ECO:0000313" key="1">
    <source>
        <dbReference type="EMBL" id="MCO1654588.1"/>
    </source>
</evidence>
<dbReference type="EMBL" id="JAGSOV010000011">
    <property type="protein sequence ID" value="MCO1654588.1"/>
    <property type="molecule type" value="Genomic_DNA"/>
</dbReference>
<proteinExistence type="predicted"/>
<reference evidence="1" key="1">
    <citation type="submission" date="2021-04" db="EMBL/GenBank/DDBJ databases">
        <title>Pseudonocardia sp. nov., isolated from sandy soil of mangrove forest.</title>
        <authorList>
            <person name="Zan Z."/>
            <person name="Huang R."/>
            <person name="Liu W."/>
        </authorList>
    </citation>
    <scope>NUCLEOTIDE SEQUENCE</scope>
    <source>
        <strain evidence="1">S2-4</strain>
    </source>
</reference>
<protein>
    <submittedName>
        <fullName evidence="1">Uncharacterized protein</fullName>
    </submittedName>
</protein>
<name>A0ABT0ZVA3_9PSEU</name>
<organism evidence="1 2">
    <name type="scientific">Pseudonocardia humida</name>
    <dbReference type="NCBI Taxonomy" id="2800819"/>
    <lineage>
        <taxon>Bacteria</taxon>
        <taxon>Bacillati</taxon>
        <taxon>Actinomycetota</taxon>
        <taxon>Actinomycetes</taxon>
        <taxon>Pseudonocardiales</taxon>
        <taxon>Pseudonocardiaceae</taxon>
        <taxon>Pseudonocardia</taxon>
    </lineage>
</organism>
<sequence>MTVGLVLQLLAASLIVAVGVIFASVGAFEEGVVAIALGGWWVVRCCRRL</sequence>
<gene>
    <name evidence="1" type="ORF">KDL28_05915</name>
</gene>
<dbReference type="Proteomes" id="UP001165283">
    <property type="component" value="Unassembled WGS sequence"/>
</dbReference>
<comment type="caution">
    <text evidence="1">The sequence shown here is derived from an EMBL/GenBank/DDBJ whole genome shotgun (WGS) entry which is preliminary data.</text>
</comment>